<evidence type="ECO:0000256" key="1">
    <source>
        <dbReference type="SAM" id="Coils"/>
    </source>
</evidence>
<evidence type="ECO:0000313" key="5">
    <source>
        <dbReference type="RefSeq" id="XP_048269655.1"/>
    </source>
</evidence>
<gene>
    <name evidence="5" type="primary">LOC100645895</name>
</gene>
<dbReference type="OrthoDB" id="5875463at2759"/>
<keyword evidence="3" id="KW-0472">Membrane</keyword>
<keyword evidence="1" id="KW-0175">Coiled coil</keyword>
<feature type="coiled-coil region" evidence="1">
    <location>
        <begin position="659"/>
        <end position="717"/>
    </location>
</feature>
<proteinExistence type="predicted"/>
<protein>
    <submittedName>
        <fullName evidence="5">Kinectin</fullName>
    </submittedName>
</protein>
<dbReference type="GeneID" id="100645895"/>
<sequence length="1388" mass="159056">MTADGQADGHEDALDVFRVNVIEQTDEMDLAHVEEPYYREAIRDIVRGYKPEKKQDVGITANIVLKSDKPIVRRLLCEDILRRLTPSEKREIDDLVKLRKNEGDFKCQVEIYKMDVQTGLVYVAVVVISAAVIVLVSMFGIKEKSYEEAIAEQRKLPDDLLLNKKDKSKEKKHKNKAGKKVKEKKEEKEEKEDKEEKPEHVQFEENPQILPLEPLLREGSKGSKKKSKHEKVKPILVNKDEPLVIVTELSPSQPLSTEVNHFDLIQPKDDLELIRSHSKENLQQIGQSESIINKSPKETPTKVKKNVKDSMKKKDDNIKEEKKETINNTNTSAVANKDSVKEIKEQKETPVRDVKEVIKETVISTQSTNKESKKAKKKNDILAQIGGDKDAVNVSLLIPLVQKAELSRSEIQILIDLLLNKQMDNPSEHSEWTEGRADPVIKLKKQLAEKEKALADEHEANIAFQNKLKELRAELNSERSRLSANVRQLEEALNAKVTETQTLHTRMQHILESHAAEKQGFTRQIEQLQTKVNENAAIIHKMQEDQGQTQGHMQQELIAQRKQMEVQFAQMRDNENALKAQLAQKHVEVQELQSELQATCESSTAEIEMLRQQLGLMQGQLMHSEGQLQHFKEAGDRLQDVARQLEDSHRAHADLDHRLKSAHRHEQELQKQVNSLQSELNSVKTEANDASALKTELNKAQSELVKLKSELSVSMNEVKYEAAEITALKVTLVDREEELKVFQEKLINKDKDLETCKEELNNVRTELKQSTENITQLETQLEAVQKNLDTVQDELNKTTKSLEIAQGDVNTNQSNMEKLEEQLKQSRNELEETRAELKAVNETTNEMNMLKAEINRLQKRDQRSSETQLQITRLQEENDKLSIQLTNLTDLQKQFKQLQEENESLASQLAATTERPAAEGRENGIDDNVQKNVQLVEQTNLLAQKESQLNALRTELTHKEVELDQLNTQIDALRSDVNNQRTLAARLNNELEAQRSKNNELRVKNWKVMEALSATELRAKSNNGKNFDKITQKVKAEEEKLTKALLERIFPEIKVSEKSHELWLKIFEEKVNTVFTELKKKNTTDNHSELEKQNKNLQDMVSHYKQIIDDTEGMLNKLQSHVESEETKWESQLRQKESEVAGLRIELNELMSKLNINEKLQDKVVELETRLKEAESFKEQANAELLTHRSTPKSVLNEVDTHDLGTLEKLQEEKARLSEELQIECNKRAAVDAELDKLRCVVTQLHQKMSQLKSEVYGGCSSSEQPILNGPPASECSNSELPLATQTLIAALENILLKNTEFANCSITKPINLVQSQQEIDNSPLTTKYSSKSCHMTDHNTQASWNPLMGQQHKKHKKKRKSTKKPMAKRRRFAGWFKKKITLKNKLR</sequence>
<feature type="transmembrane region" description="Helical" evidence="3">
    <location>
        <begin position="120"/>
        <end position="141"/>
    </location>
</feature>
<feature type="compositionally biased region" description="Basic residues" evidence="2">
    <location>
        <begin position="1352"/>
        <end position="1368"/>
    </location>
</feature>
<reference evidence="5" key="1">
    <citation type="submission" date="2025-08" db="UniProtKB">
        <authorList>
            <consortium name="RefSeq"/>
        </authorList>
    </citation>
    <scope>IDENTIFICATION</scope>
</reference>
<dbReference type="PANTHER" id="PTHR18939:SF4">
    <property type="entry name" value="RIBOSOME-BINDING PROTEIN 1"/>
    <property type="match status" value="1"/>
</dbReference>
<feature type="compositionally biased region" description="Basic and acidic residues" evidence="2">
    <location>
        <begin position="194"/>
        <end position="203"/>
    </location>
</feature>
<dbReference type="GO" id="GO:0005789">
    <property type="term" value="C:endoplasmic reticulum membrane"/>
    <property type="evidence" value="ECO:0007669"/>
    <property type="project" value="TreeGrafter"/>
</dbReference>
<feature type="region of interest" description="Disordered" evidence="2">
    <location>
        <begin position="906"/>
        <end position="925"/>
    </location>
</feature>
<accession>A0A9C6W2D7</accession>
<feature type="region of interest" description="Disordered" evidence="2">
    <location>
        <begin position="1342"/>
        <end position="1368"/>
    </location>
</feature>
<feature type="compositionally biased region" description="Basic residues" evidence="2">
    <location>
        <begin position="222"/>
        <end position="231"/>
    </location>
</feature>
<feature type="compositionally biased region" description="Basic residues" evidence="2">
    <location>
        <begin position="170"/>
        <end position="182"/>
    </location>
</feature>
<keyword evidence="3" id="KW-1133">Transmembrane helix</keyword>
<feature type="coiled-coil region" evidence="1">
    <location>
        <begin position="440"/>
        <end position="613"/>
    </location>
</feature>
<dbReference type="KEGG" id="bter:100645895"/>
<evidence type="ECO:0000313" key="4">
    <source>
        <dbReference type="Proteomes" id="UP000835206"/>
    </source>
</evidence>
<keyword evidence="3" id="KW-0812">Transmembrane</keyword>
<keyword evidence="4" id="KW-1185">Reference proteome</keyword>
<feature type="coiled-coil region" evidence="1">
    <location>
        <begin position="1080"/>
        <end position="1255"/>
    </location>
</feature>
<dbReference type="SUPFAM" id="SSF57997">
    <property type="entry name" value="Tropomyosin"/>
    <property type="match status" value="2"/>
</dbReference>
<name>A0A9C6W2D7_BOMTE</name>
<dbReference type="Gene3D" id="1.10.287.1490">
    <property type="match status" value="2"/>
</dbReference>
<evidence type="ECO:0000256" key="2">
    <source>
        <dbReference type="SAM" id="MobiDB-lite"/>
    </source>
</evidence>
<dbReference type="PANTHER" id="PTHR18939">
    <property type="entry name" value="RIBOSOME BINDING PROTEIN-1"/>
    <property type="match status" value="1"/>
</dbReference>
<dbReference type="Proteomes" id="UP000835206">
    <property type="component" value="Chromosome 17"/>
</dbReference>
<feature type="compositionally biased region" description="Basic and acidic residues" evidence="2">
    <location>
        <begin position="295"/>
        <end position="317"/>
    </location>
</feature>
<dbReference type="RefSeq" id="XP_048269655.1">
    <property type="nucleotide sequence ID" value="XM_048413698.1"/>
</dbReference>
<feature type="region of interest" description="Disordered" evidence="2">
    <location>
        <begin position="162"/>
        <end position="232"/>
    </location>
</feature>
<evidence type="ECO:0000256" key="3">
    <source>
        <dbReference type="SAM" id="Phobius"/>
    </source>
</evidence>
<organism evidence="4 5">
    <name type="scientific">Bombus terrestris</name>
    <name type="common">Buff-tailed bumblebee</name>
    <name type="synonym">Apis terrestris</name>
    <dbReference type="NCBI Taxonomy" id="30195"/>
    <lineage>
        <taxon>Eukaryota</taxon>
        <taxon>Metazoa</taxon>
        <taxon>Ecdysozoa</taxon>
        <taxon>Arthropoda</taxon>
        <taxon>Hexapoda</taxon>
        <taxon>Insecta</taxon>
        <taxon>Pterygota</taxon>
        <taxon>Neoptera</taxon>
        <taxon>Endopterygota</taxon>
        <taxon>Hymenoptera</taxon>
        <taxon>Apocrita</taxon>
        <taxon>Aculeata</taxon>
        <taxon>Apoidea</taxon>
        <taxon>Anthophila</taxon>
        <taxon>Apidae</taxon>
        <taxon>Bombus</taxon>
        <taxon>Bombus</taxon>
    </lineage>
</organism>
<dbReference type="InterPro" id="IPR040248">
    <property type="entry name" value="RRBP1"/>
</dbReference>
<feature type="region of interest" description="Disordered" evidence="2">
    <location>
        <begin position="294"/>
        <end position="317"/>
    </location>
</feature>